<evidence type="ECO:0000313" key="10">
    <source>
        <dbReference type="Proteomes" id="UP001447188"/>
    </source>
</evidence>
<proteinExistence type="inferred from homology"/>
<evidence type="ECO:0008006" key="11">
    <source>
        <dbReference type="Google" id="ProtNLM"/>
    </source>
</evidence>
<dbReference type="InterPro" id="IPR042213">
    <property type="entry name" value="NBD_C_sf"/>
</dbReference>
<dbReference type="Gene3D" id="3.40.50.10840">
    <property type="entry name" value="Putative sugar-binding, N-terminal domain"/>
    <property type="match status" value="1"/>
</dbReference>
<keyword evidence="2" id="KW-0808">Transferase</keyword>
<dbReference type="Gene3D" id="3.40.980.20">
    <property type="entry name" value="Four-carbon acid sugar kinase, nucleotide binding domain"/>
    <property type="match status" value="1"/>
</dbReference>
<evidence type="ECO:0000256" key="4">
    <source>
        <dbReference type="ARBA" id="ARBA00022777"/>
    </source>
</evidence>
<evidence type="ECO:0000313" key="9">
    <source>
        <dbReference type="EMBL" id="KAL0634032.1"/>
    </source>
</evidence>
<organism evidence="9 10">
    <name type="scientific">Discina gigas</name>
    <dbReference type="NCBI Taxonomy" id="1032678"/>
    <lineage>
        <taxon>Eukaryota</taxon>
        <taxon>Fungi</taxon>
        <taxon>Dikarya</taxon>
        <taxon>Ascomycota</taxon>
        <taxon>Pezizomycotina</taxon>
        <taxon>Pezizomycetes</taxon>
        <taxon>Pezizales</taxon>
        <taxon>Discinaceae</taxon>
        <taxon>Discina</taxon>
    </lineage>
</organism>
<comment type="similarity">
    <text evidence="1">Belongs to the four-carbon acid sugar kinase family.</text>
</comment>
<keyword evidence="3" id="KW-0547">Nucleotide-binding</keyword>
<dbReference type="Proteomes" id="UP001447188">
    <property type="component" value="Unassembled WGS sequence"/>
</dbReference>
<evidence type="ECO:0000256" key="2">
    <source>
        <dbReference type="ARBA" id="ARBA00022679"/>
    </source>
</evidence>
<feature type="domain" description="Four-carbon acid sugar kinase N-terminal" evidence="7">
    <location>
        <begin position="46"/>
        <end position="282"/>
    </location>
</feature>
<dbReference type="InterPro" id="IPR037051">
    <property type="entry name" value="4-carb_acid_sugar_kinase_N_sf"/>
</dbReference>
<dbReference type="InterPro" id="IPR031475">
    <property type="entry name" value="NBD_C"/>
</dbReference>
<dbReference type="InterPro" id="IPR010737">
    <property type="entry name" value="4-carb_acid_sugar_kinase_N"/>
</dbReference>
<evidence type="ECO:0000259" key="7">
    <source>
        <dbReference type="Pfam" id="PF07005"/>
    </source>
</evidence>
<reference evidence="9 10" key="1">
    <citation type="submission" date="2024-02" db="EMBL/GenBank/DDBJ databases">
        <title>Discinaceae phylogenomics.</title>
        <authorList>
            <person name="Dirks A.C."/>
            <person name="James T.Y."/>
        </authorList>
    </citation>
    <scope>NUCLEOTIDE SEQUENCE [LARGE SCALE GENOMIC DNA]</scope>
    <source>
        <strain evidence="9 10">ACD0624</strain>
    </source>
</reference>
<evidence type="ECO:0000256" key="6">
    <source>
        <dbReference type="ARBA" id="ARBA00023277"/>
    </source>
</evidence>
<evidence type="ECO:0000256" key="3">
    <source>
        <dbReference type="ARBA" id="ARBA00022741"/>
    </source>
</evidence>
<dbReference type="EMBL" id="JBBBZM010000106">
    <property type="protein sequence ID" value="KAL0634032.1"/>
    <property type="molecule type" value="Genomic_DNA"/>
</dbReference>
<dbReference type="Pfam" id="PF17042">
    <property type="entry name" value="NBD_C"/>
    <property type="match status" value="1"/>
</dbReference>
<evidence type="ECO:0000256" key="1">
    <source>
        <dbReference type="ARBA" id="ARBA00005715"/>
    </source>
</evidence>
<protein>
    <recommendedName>
        <fullName evidence="11">Ketose-bisphosphate aldolase class-II family protein</fullName>
    </recommendedName>
</protein>
<comment type="caution">
    <text evidence="9">The sequence shown here is derived from an EMBL/GenBank/DDBJ whole genome shotgun (WGS) entry which is preliminary data.</text>
</comment>
<evidence type="ECO:0000259" key="8">
    <source>
        <dbReference type="Pfam" id="PF17042"/>
    </source>
</evidence>
<keyword evidence="10" id="KW-1185">Reference proteome</keyword>
<dbReference type="Pfam" id="PF07005">
    <property type="entry name" value="SBD_N"/>
    <property type="match status" value="1"/>
</dbReference>
<name>A0ABR3GE79_9PEZI</name>
<gene>
    <name evidence="9" type="ORF">Q9L58_007050</name>
</gene>
<sequence>MSSNRDSDYKPLPLKETISALPPERPGIRAQIRSILDKYDPEAPKLVILDDDPTGTQTCHDIAVLTVWDIPTLTNEFISSTGGFFILTNSRAFPPAEVRPLLMKICENLKIAATAAGKVFEVVLRGDSTLRGHFPLEPEIVEEVFGKVNAWVLAPFFYQGGRYTIDDVHYVLEKDALVPAGQTPFASDASFSYRSSNLRDYIQEKAPGKFKPENMVSITLDDIRRGGPTEVEKKLLSLNTGSIVIVNAAAESDMDIFSAGLLAAESRGSKFLFRTAAAFVSSRLGIIPKPPMSAQDLDFSHDHNVSGGLIIAGSYVPKTTTQLGKLISCRGDKLRVLELNAATLITEDEAEDLIRRTADTASTELAAGNDVLIMTSRELVKGHDALSSLGIGSFVAAALVKITQQISTRPRYIIAKGGITSSDVATKALGMKRAMVLGQAAPGVPLWRCDEESSRYPGVPFVVFPGNVGGDDALAEIVESWS</sequence>
<evidence type="ECO:0000256" key="5">
    <source>
        <dbReference type="ARBA" id="ARBA00022840"/>
    </source>
</evidence>
<dbReference type="SUPFAM" id="SSF142764">
    <property type="entry name" value="YgbK-like"/>
    <property type="match status" value="1"/>
</dbReference>
<keyword evidence="5" id="KW-0067">ATP-binding</keyword>
<keyword evidence="6" id="KW-0119">Carbohydrate metabolism</keyword>
<keyword evidence="4" id="KW-0418">Kinase</keyword>
<accession>A0ABR3GE79</accession>
<feature type="domain" description="Four-carbon acid sugar kinase nucleotide binding" evidence="8">
    <location>
        <begin position="309"/>
        <end position="474"/>
    </location>
</feature>